<dbReference type="InterPro" id="IPR016181">
    <property type="entry name" value="Acyl_CoA_acyltransferase"/>
</dbReference>
<sequence>MSLSLRPIAEKEWSAWITLDEEAFGNAIPPHRAELFRRNAEFDRSLGAFEGDLLVGVTSVCSFTMTVPGGPIPVGGVTSVGVLPSHRRRGILSALMTRQLTDLRERGEAVAALYASEAAIYGRFGYGRAADNLFFNITKRGPALAGHAPADPALRLRVVPPAEARAVFEKVFEAVLDSRPGLYARTPARWDAVLSDHEADQGGAGPLRAVVVEDDGGPRGYALFRIKPNFTQHDVPDGELRLKELFGLDPAAYALLWRHVLERDLVTRVSAWQRPVDDPLIHLMAEPRQLNAGWLDDLWIRLVDVERALPARGYSAPVDVVIEVEDAVCPWNARRWRLTADASGARCVPTEDPADLALPVTVLGAAYLGGRPLAALQAAGVVRESRAGAVRELSVAMSWEPAPWAGLIF</sequence>
<dbReference type="Proteomes" id="UP000199111">
    <property type="component" value="Unassembled WGS sequence"/>
</dbReference>
<dbReference type="GO" id="GO:0034069">
    <property type="term" value="F:aminoglycoside N-acetyltransferase activity"/>
    <property type="evidence" value="ECO:0007669"/>
    <property type="project" value="TreeGrafter"/>
</dbReference>
<dbReference type="InterPro" id="IPR041380">
    <property type="entry name" value="Acetyltransf_17"/>
</dbReference>
<dbReference type="Pfam" id="PF17668">
    <property type="entry name" value="Acetyltransf_17"/>
    <property type="match status" value="1"/>
</dbReference>
<feature type="binding site" evidence="4">
    <location>
        <begin position="116"/>
        <end position="117"/>
    </location>
    <ligand>
        <name>acetyl-CoA</name>
        <dbReference type="ChEBI" id="CHEBI:57288"/>
    </ligand>
</feature>
<dbReference type="SUPFAM" id="SSF55718">
    <property type="entry name" value="SCP-like"/>
    <property type="match status" value="1"/>
</dbReference>
<dbReference type="HAMAP" id="MF_01812">
    <property type="entry name" value="Eis"/>
    <property type="match status" value="1"/>
</dbReference>
<dbReference type="PANTHER" id="PTHR37817:SF1">
    <property type="entry name" value="N-ACETYLTRANSFERASE EIS"/>
    <property type="match status" value="1"/>
</dbReference>
<organism evidence="6 7">
    <name type="scientific">Streptosporangium canum</name>
    <dbReference type="NCBI Taxonomy" id="324952"/>
    <lineage>
        <taxon>Bacteria</taxon>
        <taxon>Bacillati</taxon>
        <taxon>Actinomycetota</taxon>
        <taxon>Actinomycetes</taxon>
        <taxon>Streptosporangiales</taxon>
        <taxon>Streptosporangiaceae</taxon>
        <taxon>Streptosporangium</taxon>
    </lineage>
</organism>
<dbReference type="GeneID" id="96300438"/>
<dbReference type="InterPro" id="IPR000182">
    <property type="entry name" value="GNAT_dom"/>
</dbReference>
<feature type="binding site" evidence="4">
    <location>
        <begin position="88"/>
        <end position="93"/>
    </location>
    <ligand>
        <name>acetyl-CoA</name>
        <dbReference type="ChEBI" id="CHEBI:57288"/>
    </ligand>
</feature>
<keyword evidence="2 4" id="KW-0808">Transferase</keyword>
<gene>
    <name evidence="6" type="ORF">SAMN05216275_11719</name>
</gene>
<evidence type="ECO:0000256" key="4">
    <source>
        <dbReference type="HAMAP-Rule" id="MF_01812"/>
    </source>
</evidence>
<reference evidence="7" key="1">
    <citation type="submission" date="2016-10" db="EMBL/GenBank/DDBJ databases">
        <authorList>
            <person name="Varghese N."/>
            <person name="Submissions S."/>
        </authorList>
    </citation>
    <scope>NUCLEOTIDE SEQUENCE [LARGE SCALE GENOMIC DNA]</scope>
    <source>
        <strain evidence="7">CGMCC 4.2126</strain>
    </source>
</reference>
<feature type="active site" description="Proton donor" evidence="4">
    <location>
        <position position="121"/>
    </location>
</feature>
<dbReference type="GO" id="GO:0030649">
    <property type="term" value="P:aminoglycoside antibiotic catabolic process"/>
    <property type="evidence" value="ECO:0007669"/>
    <property type="project" value="TreeGrafter"/>
</dbReference>
<evidence type="ECO:0000256" key="3">
    <source>
        <dbReference type="ARBA" id="ARBA00023315"/>
    </source>
</evidence>
<dbReference type="Gene3D" id="3.30.1050.10">
    <property type="entry name" value="SCP2 sterol-binding domain"/>
    <property type="match status" value="1"/>
</dbReference>
<comment type="subunit">
    <text evidence="4">Homohexamer; trimer of dimers.</text>
</comment>
<dbReference type="CDD" id="cd04301">
    <property type="entry name" value="NAT_SF"/>
    <property type="match status" value="1"/>
</dbReference>
<dbReference type="InterPro" id="IPR022902">
    <property type="entry name" value="NAcTrfase_Eis"/>
</dbReference>
<keyword evidence="3 4" id="KW-0012">Acyltransferase</keyword>
<name>A0A1I3WLK7_9ACTN</name>
<dbReference type="NCBIfam" id="NF002367">
    <property type="entry name" value="PRK01346.1-4"/>
    <property type="match status" value="1"/>
</dbReference>
<evidence type="ECO:0000313" key="6">
    <source>
        <dbReference type="EMBL" id="SFK08594.1"/>
    </source>
</evidence>
<evidence type="ECO:0000256" key="2">
    <source>
        <dbReference type="ARBA" id="ARBA00022679"/>
    </source>
</evidence>
<feature type="active site" description="Proton acceptor; via carboxylate" evidence="4">
    <location>
        <position position="409"/>
    </location>
</feature>
<dbReference type="EMBL" id="FOQY01000017">
    <property type="protein sequence ID" value="SFK08594.1"/>
    <property type="molecule type" value="Genomic_DNA"/>
</dbReference>
<evidence type="ECO:0000256" key="1">
    <source>
        <dbReference type="ARBA" id="ARBA00009213"/>
    </source>
</evidence>
<dbReference type="AlphaFoldDB" id="A0A1I3WLK7"/>
<dbReference type="RefSeq" id="WP_093889150.1">
    <property type="nucleotide sequence ID" value="NZ_FOQY01000017.1"/>
</dbReference>
<feature type="domain" description="N-acetyltransferase" evidence="5">
    <location>
        <begin position="3"/>
        <end position="151"/>
    </location>
</feature>
<dbReference type="Pfam" id="PF13530">
    <property type="entry name" value="SCP2_2"/>
    <property type="match status" value="1"/>
</dbReference>
<dbReference type="Gene3D" id="3.40.630.30">
    <property type="match status" value="2"/>
</dbReference>
<dbReference type="SUPFAM" id="SSF55729">
    <property type="entry name" value="Acyl-CoA N-acyltransferases (Nat)"/>
    <property type="match status" value="1"/>
</dbReference>
<evidence type="ECO:0000259" key="5">
    <source>
        <dbReference type="PROSITE" id="PS51186"/>
    </source>
</evidence>
<accession>A0A1I3WLK7</accession>
<dbReference type="PANTHER" id="PTHR37817">
    <property type="entry name" value="N-ACETYLTRANSFERASE EIS"/>
    <property type="match status" value="1"/>
</dbReference>
<protein>
    <submittedName>
        <fullName evidence="6">Predicted acetyltransferase</fullName>
    </submittedName>
</protein>
<evidence type="ECO:0000313" key="7">
    <source>
        <dbReference type="Proteomes" id="UP000199111"/>
    </source>
</evidence>
<dbReference type="InterPro" id="IPR036527">
    <property type="entry name" value="SCP2_sterol-bd_dom_sf"/>
</dbReference>
<dbReference type="InterPro" id="IPR051554">
    <property type="entry name" value="Acetyltransferase_Eis"/>
</dbReference>
<dbReference type="InterPro" id="IPR025559">
    <property type="entry name" value="Eis_dom"/>
</dbReference>
<feature type="binding site" evidence="4">
    <location>
        <begin position="80"/>
        <end position="82"/>
    </location>
    <ligand>
        <name>acetyl-CoA</name>
        <dbReference type="ChEBI" id="CHEBI:57288"/>
    </ligand>
</feature>
<dbReference type="Pfam" id="PF13527">
    <property type="entry name" value="Acetyltransf_9"/>
    <property type="match status" value="1"/>
</dbReference>
<comment type="similarity">
    <text evidence="1 4">Belongs to the acetyltransferase Eis family.</text>
</comment>
<proteinExistence type="inferred from homology"/>
<dbReference type="PROSITE" id="PS51186">
    <property type="entry name" value="GNAT"/>
    <property type="match status" value="1"/>
</dbReference>
<keyword evidence="7" id="KW-1185">Reference proteome</keyword>